<evidence type="ECO:0000313" key="2">
    <source>
        <dbReference type="EnsemblPlants" id="OGLUM08G10520.1"/>
    </source>
</evidence>
<dbReference type="HOGENOM" id="CLU_2376291_0_0_1"/>
<name>A0A0E0ATK5_9ORYZ</name>
<protein>
    <submittedName>
        <fullName evidence="2">Uncharacterized protein</fullName>
    </submittedName>
</protein>
<proteinExistence type="predicted"/>
<dbReference type="AlphaFoldDB" id="A0A0E0ATK5"/>
<sequence length="95" mass="10487">MPSKLTGTRPRLRELRSAHSASPLRHCRLSGQTRPPFASYCATITTMKSSAKALKKSKGSCTEEGDRHRLLELRPLSSIFDSSFSGELQVDSVHT</sequence>
<accession>A0A0E0ATK5</accession>
<dbReference type="Proteomes" id="UP000026961">
    <property type="component" value="Chromosome 8"/>
</dbReference>
<keyword evidence="3" id="KW-1185">Reference proteome</keyword>
<reference evidence="2" key="1">
    <citation type="submission" date="2015-04" db="UniProtKB">
        <authorList>
            <consortium name="EnsemblPlants"/>
        </authorList>
    </citation>
    <scope>IDENTIFICATION</scope>
</reference>
<dbReference type="Gramene" id="OGLUM08G10520.1">
    <property type="protein sequence ID" value="OGLUM08G10520.1"/>
    <property type="gene ID" value="OGLUM08G10520"/>
</dbReference>
<reference evidence="2" key="2">
    <citation type="submission" date="2018-05" db="EMBL/GenBank/DDBJ databases">
        <title>OgluRS3 (Oryza glumaepatula Reference Sequence Version 3).</title>
        <authorList>
            <person name="Zhang J."/>
            <person name="Kudrna D."/>
            <person name="Lee S."/>
            <person name="Talag J."/>
            <person name="Welchert J."/>
            <person name="Wing R.A."/>
        </authorList>
    </citation>
    <scope>NUCLEOTIDE SEQUENCE [LARGE SCALE GENOMIC DNA]</scope>
</reference>
<evidence type="ECO:0000313" key="3">
    <source>
        <dbReference type="Proteomes" id="UP000026961"/>
    </source>
</evidence>
<feature type="region of interest" description="Disordered" evidence="1">
    <location>
        <begin position="1"/>
        <end position="29"/>
    </location>
</feature>
<organism evidence="2">
    <name type="scientific">Oryza glumipatula</name>
    <dbReference type="NCBI Taxonomy" id="40148"/>
    <lineage>
        <taxon>Eukaryota</taxon>
        <taxon>Viridiplantae</taxon>
        <taxon>Streptophyta</taxon>
        <taxon>Embryophyta</taxon>
        <taxon>Tracheophyta</taxon>
        <taxon>Spermatophyta</taxon>
        <taxon>Magnoliopsida</taxon>
        <taxon>Liliopsida</taxon>
        <taxon>Poales</taxon>
        <taxon>Poaceae</taxon>
        <taxon>BOP clade</taxon>
        <taxon>Oryzoideae</taxon>
        <taxon>Oryzeae</taxon>
        <taxon>Oryzinae</taxon>
        <taxon>Oryza</taxon>
    </lineage>
</organism>
<evidence type="ECO:0000256" key="1">
    <source>
        <dbReference type="SAM" id="MobiDB-lite"/>
    </source>
</evidence>
<dbReference type="EnsemblPlants" id="OGLUM08G10520.1">
    <property type="protein sequence ID" value="OGLUM08G10520.1"/>
    <property type="gene ID" value="OGLUM08G10520"/>
</dbReference>